<feature type="transmembrane region" description="Helical" evidence="6">
    <location>
        <begin position="465"/>
        <end position="483"/>
    </location>
</feature>
<keyword evidence="5 6" id="KW-0472">Membrane</keyword>
<feature type="transmembrane region" description="Helical" evidence="6">
    <location>
        <begin position="440"/>
        <end position="459"/>
    </location>
</feature>
<dbReference type="GO" id="GO:0005886">
    <property type="term" value="C:plasma membrane"/>
    <property type="evidence" value="ECO:0007669"/>
    <property type="project" value="UniProtKB-SubCell"/>
</dbReference>
<evidence type="ECO:0000256" key="5">
    <source>
        <dbReference type="ARBA" id="ARBA00023136"/>
    </source>
</evidence>
<comment type="subcellular location">
    <subcellularLocation>
        <location evidence="1">Cell membrane</location>
        <topology evidence="1">Multi-pass membrane protein</topology>
    </subcellularLocation>
</comment>
<protein>
    <submittedName>
        <fullName evidence="8">MFS transporter</fullName>
    </submittedName>
</protein>
<evidence type="ECO:0000256" key="3">
    <source>
        <dbReference type="ARBA" id="ARBA00022692"/>
    </source>
</evidence>
<feature type="transmembrane region" description="Helical" evidence="6">
    <location>
        <begin position="160"/>
        <end position="179"/>
    </location>
</feature>
<evidence type="ECO:0000256" key="2">
    <source>
        <dbReference type="ARBA" id="ARBA00022448"/>
    </source>
</evidence>
<keyword evidence="2" id="KW-0813">Transport</keyword>
<feature type="transmembrane region" description="Helical" evidence="6">
    <location>
        <begin position="130"/>
        <end position="148"/>
    </location>
</feature>
<evidence type="ECO:0000256" key="1">
    <source>
        <dbReference type="ARBA" id="ARBA00004651"/>
    </source>
</evidence>
<evidence type="ECO:0000259" key="7">
    <source>
        <dbReference type="PROSITE" id="PS50850"/>
    </source>
</evidence>
<feature type="transmembrane region" description="Helical" evidence="6">
    <location>
        <begin position="400"/>
        <end position="419"/>
    </location>
</feature>
<dbReference type="PANTHER" id="PTHR23506">
    <property type="entry name" value="GH10249P"/>
    <property type="match status" value="1"/>
</dbReference>
<dbReference type="Pfam" id="PF07690">
    <property type="entry name" value="MFS_1"/>
    <property type="match status" value="1"/>
</dbReference>
<feature type="transmembrane region" description="Helical" evidence="6">
    <location>
        <begin position="251"/>
        <end position="270"/>
    </location>
</feature>
<feature type="transmembrane region" description="Helical" evidence="6">
    <location>
        <begin position="333"/>
        <end position="356"/>
    </location>
</feature>
<dbReference type="InterPro" id="IPR036259">
    <property type="entry name" value="MFS_trans_sf"/>
</dbReference>
<keyword evidence="9" id="KW-1185">Reference proteome</keyword>
<dbReference type="KEGG" id="plw:D5F53_32830"/>
<feature type="transmembrane region" description="Helical" evidence="6">
    <location>
        <begin position="300"/>
        <end position="318"/>
    </location>
</feature>
<dbReference type="GO" id="GO:0022857">
    <property type="term" value="F:transmembrane transporter activity"/>
    <property type="evidence" value="ECO:0007669"/>
    <property type="project" value="InterPro"/>
</dbReference>
<name>A0A385TWD4_PAELA</name>
<feature type="domain" description="Major facilitator superfamily (MFS) profile" evidence="7">
    <location>
        <begin position="97"/>
        <end position="489"/>
    </location>
</feature>
<keyword evidence="4 6" id="KW-1133">Transmembrane helix</keyword>
<evidence type="ECO:0000256" key="6">
    <source>
        <dbReference type="SAM" id="Phobius"/>
    </source>
</evidence>
<dbReference type="Gene3D" id="1.20.1250.20">
    <property type="entry name" value="MFS general substrate transporter like domains"/>
    <property type="match status" value="1"/>
</dbReference>
<dbReference type="EMBL" id="CP032413">
    <property type="protein sequence ID" value="AYB48106.1"/>
    <property type="molecule type" value="Genomic_DNA"/>
</dbReference>
<evidence type="ECO:0000313" key="9">
    <source>
        <dbReference type="Proteomes" id="UP000266552"/>
    </source>
</evidence>
<dbReference type="PANTHER" id="PTHR23506:SF23">
    <property type="entry name" value="GH10249P"/>
    <property type="match status" value="1"/>
</dbReference>
<feature type="transmembrane region" description="Helical" evidence="6">
    <location>
        <begin position="97"/>
        <end position="118"/>
    </location>
</feature>
<keyword evidence="3 6" id="KW-0812">Transmembrane</keyword>
<evidence type="ECO:0000256" key="4">
    <source>
        <dbReference type="ARBA" id="ARBA00022989"/>
    </source>
</evidence>
<keyword evidence="8" id="KW-0614">Plasmid</keyword>
<feature type="transmembrane region" description="Helical" evidence="6">
    <location>
        <begin position="223"/>
        <end position="245"/>
    </location>
</feature>
<dbReference type="SUPFAM" id="SSF103473">
    <property type="entry name" value="MFS general substrate transporter"/>
    <property type="match status" value="1"/>
</dbReference>
<feature type="transmembrane region" description="Helical" evidence="6">
    <location>
        <begin position="377"/>
        <end position="394"/>
    </location>
</feature>
<dbReference type="InterPro" id="IPR011701">
    <property type="entry name" value="MFS"/>
</dbReference>
<reference evidence="8 9" key="1">
    <citation type="submission" date="2018-09" db="EMBL/GenBank/DDBJ databases">
        <title>Genome Sequence of Paenibacillus lautus Strain E7593-69, Azo Dye-Degrading Bacteria, Isolated from Commercial Tattoo Inks.</title>
        <authorList>
            <person name="Nho S.W."/>
            <person name="Kim S.-J."/>
            <person name="Kweon O."/>
            <person name="Cerniglia C.E."/>
        </authorList>
    </citation>
    <scope>NUCLEOTIDE SEQUENCE [LARGE SCALE GENOMIC DNA]</scope>
    <source>
        <strain evidence="8 9">E7593-69</strain>
        <plasmid evidence="8 9">pAZOPL1</plasmid>
    </source>
</reference>
<dbReference type="AlphaFoldDB" id="A0A385TWD4"/>
<proteinExistence type="predicted"/>
<feature type="transmembrane region" description="Helical" evidence="6">
    <location>
        <begin position="185"/>
        <end position="202"/>
    </location>
</feature>
<gene>
    <name evidence="8" type="ORF">D5F53_32830</name>
</gene>
<geneLocation type="plasmid" evidence="8 9">
    <name>pAZOPL1</name>
</geneLocation>
<accession>A0A385TWD4</accession>
<organism evidence="8 9">
    <name type="scientific">Paenibacillus lautus</name>
    <name type="common">Bacillus lautus</name>
    <dbReference type="NCBI Taxonomy" id="1401"/>
    <lineage>
        <taxon>Bacteria</taxon>
        <taxon>Bacillati</taxon>
        <taxon>Bacillota</taxon>
        <taxon>Bacilli</taxon>
        <taxon>Bacillales</taxon>
        <taxon>Paenibacillaceae</taxon>
        <taxon>Paenibacillus</taxon>
    </lineage>
</organism>
<dbReference type="PROSITE" id="PS50850">
    <property type="entry name" value="MFS"/>
    <property type="match status" value="1"/>
</dbReference>
<dbReference type="InterPro" id="IPR050930">
    <property type="entry name" value="MFS_Vesicular_Transporter"/>
</dbReference>
<evidence type="ECO:0000313" key="8">
    <source>
        <dbReference type="EMBL" id="AYB48106.1"/>
    </source>
</evidence>
<dbReference type="Proteomes" id="UP000266552">
    <property type="component" value="Plasmid pAZOPL1"/>
</dbReference>
<dbReference type="InterPro" id="IPR020846">
    <property type="entry name" value="MFS_dom"/>
</dbReference>
<sequence>MIATCSTGGYLNVLISKLKLAKYKYLSYNLSKVRCMECEWILILCTWKWTKGSILRVITCNLQIIWRLIIDGSDKCICSRDQNQRGRMVNRSTAEKNMIIAAFITAVSLFGDAMLYAVLPVNSEEFGLTALWQIGALLSINRFVRIPIHPLIGWFYTRYPVRNGLFIAICLTIVSTFAYGYFNEFIALLIARCVWGVAWAFIKQAGQLLVVEAVTESKQPGKLTGLFNGIAGAGVVIGMVVGSLLSESFDTSSVLTGFAILSALTFPLLLPIKTRSRGVVQHVENKNSKALLFMVKDRRFIVLLLTGFVISLLFQGYVKSTLSYWIEMRDFSALSLLSSLSAATLTGILLTLKLAADPFLGYWVGRFSDIRQSRTEWLTGSIMAVGILFVIIAFHLQTVVWLSTLILLLLVSSIVTTLLDADAAQYAADSSNKHYVVSSYSMTVDIGAALGPFLGFTLLSVVGDTALNVSAALLLVLCAFILLRVKKKDRKNEVLNDIDNHT</sequence>